<evidence type="ECO:0000256" key="9">
    <source>
        <dbReference type="SAM" id="MobiDB-lite"/>
    </source>
</evidence>
<evidence type="ECO:0000256" key="4">
    <source>
        <dbReference type="ARBA" id="ARBA00022695"/>
    </source>
</evidence>
<dbReference type="EMBL" id="FWDM01000002">
    <property type="protein sequence ID" value="SLM09852.1"/>
    <property type="molecule type" value="Genomic_DNA"/>
</dbReference>
<feature type="binding site" evidence="8">
    <location>
        <position position="490"/>
    </location>
    <ligand>
        <name>Mg(2+)</name>
        <dbReference type="ChEBI" id="CHEBI:18420"/>
    </ligand>
</feature>
<comment type="catalytic activity">
    <reaction evidence="8">
        <text>RNA(n+1) + phosphate = RNA(n) + a ribonucleoside 5'-diphosphate</text>
        <dbReference type="Rhea" id="RHEA:22096"/>
        <dbReference type="Rhea" id="RHEA-COMP:14527"/>
        <dbReference type="Rhea" id="RHEA-COMP:17342"/>
        <dbReference type="ChEBI" id="CHEBI:43474"/>
        <dbReference type="ChEBI" id="CHEBI:57930"/>
        <dbReference type="ChEBI" id="CHEBI:140395"/>
        <dbReference type="EC" id="2.7.7.8"/>
    </reaction>
</comment>
<dbReference type="CDD" id="cd02393">
    <property type="entry name" value="KH-I_PNPase"/>
    <property type="match status" value="1"/>
</dbReference>
<dbReference type="Gene3D" id="3.30.1370.10">
    <property type="entry name" value="K Homology domain, type 1"/>
    <property type="match status" value="1"/>
</dbReference>
<dbReference type="InterPro" id="IPR003029">
    <property type="entry name" value="S1_domain"/>
</dbReference>
<keyword evidence="4 8" id="KW-0548">Nucleotidyltransferase</keyword>
<dbReference type="InterPro" id="IPR004087">
    <property type="entry name" value="KH_dom"/>
</dbReference>
<dbReference type="Pfam" id="PF00013">
    <property type="entry name" value="KH_1"/>
    <property type="match status" value="1"/>
</dbReference>
<comment type="subcellular location">
    <subcellularLocation>
        <location evidence="8">Cytoplasm</location>
    </subcellularLocation>
</comment>
<dbReference type="SUPFAM" id="SSF54791">
    <property type="entry name" value="Eukaryotic type KH-domain (KH-domain type I)"/>
    <property type="match status" value="1"/>
</dbReference>
<dbReference type="InterPro" id="IPR015848">
    <property type="entry name" value="PNPase_PH_RNA-bd_bac/org-type"/>
</dbReference>
<dbReference type="InterPro" id="IPR036612">
    <property type="entry name" value="KH_dom_type_1_sf"/>
</dbReference>
<dbReference type="InterPro" id="IPR027408">
    <property type="entry name" value="PNPase/RNase_PH_dom_sf"/>
</dbReference>
<evidence type="ECO:0000256" key="1">
    <source>
        <dbReference type="ARBA" id="ARBA00007404"/>
    </source>
</evidence>
<accession>A0A3P3XFH7</accession>
<gene>
    <name evidence="8 11" type="primary">pnp</name>
    <name evidence="11" type="ORF">SPIROBIBN47_100082</name>
</gene>
<keyword evidence="2 8" id="KW-0963">Cytoplasm</keyword>
<dbReference type="NCBIfam" id="NF008805">
    <property type="entry name" value="PRK11824.1"/>
    <property type="match status" value="1"/>
</dbReference>
<comment type="function">
    <text evidence="8">Involved in mRNA degradation. Catalyzes the phosphorolysis of single-stranded polyribonucleotides processively in the 3'- to 5'-direction.</text>
</comment>
<dbReference type="PIRSF" id="PIRSF005499">
    <property type="entry name" value="PNPase"/>
    <property type="match status" value="1"/>
</dbReference>
<evidence type="ECO:0000259" key="10">
    <source>
        <dbReference type="PROSITE" id="PS50126"/>
    </source>
</evidence>
<evidence type="ECO:0000256" key="3">
    <source>
        <dbReference type="ARBA" id="ARBA00022679"/>
    </source>
</evidence>
<dbReference type="SMART" id="SM00322">
    <property type="entry name" value="KH"/>
    <property type="match status" value="1"/>
</dbReference>
<feature type="region of interest" description="Disordered" evidence="9">
    <location>
        <begin position="691"/>
        <end position="726"/>
    </location>
</feature>
<dbReference type="GO" id="GO:0003723">
    <property type="term" value="F:RNA binding"/>
    <property type="evidence" value="ECO:0007669"/>
    <property type="project" value="UniProtKB-UniRule"/>
</dbReference>
<dbReference type="NCBIfam" id="TIGR03591">
    <property type="entry name" value="polynuc_phos"/>
    <property type="match status" value="1"/>
</dbReference>
<dbReference type="CDD" id="cd11364">
    <property type="entry name" value="RNase_PH_PNPase_2"/>
    <property type="match status" value="1"/>
</dbReference>
<dbReference type="GO" id="GO:0004654">
    <property type="term" value="F:polyribonucleotide nucleotidyltransferase activity"/>
    <property type="evidence" value="ECO:0007669"/>
    <property type="project" value="UniProtKB-UniRule"/>
</dbReference>
<name>A0A3P3XFH7_9SPIR</name>
<keyword evidence="7 8" id="KW-0694">RNA-binding</keyword>
<feature type="domain" description="S1 motif" evidence="10">
    <location>
        <begin position="620"/>
        <end position="688"/>
    </location>
</feature>
<reference evidence="11" key="1">
    <citation type="submission" date="2017-02" db="EMBL/GenBank/DDBJ databases">
        <authorList>
            <person name="Regsiter A."/>
            <person name="William W."/>
        </authorList>
    </citation>
    <scope>NUCLEOTIDE SEQUENCE</scope>
    <source>
        <strain evidence="11">Bib</strain>
    </source>
</reference>
<evidence type="ECO:0000256" key="8">
    <source>
        <dbReference type="HAMAP-Rule" id="MF_01595"/>
    </source>
</evidence>
<dbReference type="PANTHER" id="PTHR11252">
    <property type="entry name" value="POLYRIBONUCLEOTIDE NUCLEOTIDYLTRANSFERASE"/>
    <property type="match status" value="1"/>
</dbReference>
<dbReference type="Pfam" id="PF03726">
    <property type="entry name" value="PNPase"/>
    <property type="match status" value="1"/>
</dbReference>
<dbReference type="HAMAP" id="MF_01595">
    <property type="entry name" value="PNPase"/>
    <property type="match status" value="1"/>
</dbReference>
<dbReference type="PANTHER" id="PTHR11252:SF0">
    <property type="entry name" value="POLYRIBONUCLEOTIDE NUCLEOTIDYLTRANSFERASE 1, MITOCHONDRIAL"/>
    <property type="match status" value="1"/>
</dbReference>
<sequence length="726" mass="79750">MINKLECQIGNETLVFETGRMAKQANGAVFATYGGSAIIATACCSSTPTEGLDFVPLTVEYSEKYYAAGKIPGGFIKRETRPKDREILVSRIIDRPMRPLFHKEFGREIQVVPTCISADQINPPDVIAANAASAAVHISDIPFEGPIGCVRVALVDGKYIVNPTYEQIEHAKLEIVVAGTAKGITMVEGGSHEASEEEMIEAIETAKEPIARICATIEELKHLAGKEKLPLAPLQVELNNKEEIRAYAHELLSKALFTKVKQERAKAVAQAIAAVKDKFKDALTDDIQAKLFSKLMDDLQYEILRSSILDKQLRVDGRGLEDIRPITCEVGVLPRTHGSAIFTRGETQVLAVTTLGTVFDEQIFDDIEGDRRERFMLHYNFPPFSVGEVGRLGTGRREIGHGDLARRAIEPMLPPKDKFPYTVRVVAEVLESNGSSSMATVCSSSMSLMHAGVPVAKPVAGIAMGLITDETRYAVLSDILGDEDHLGDMDFKVAGTKEGITGFQMDIKISSVSTEILRKALEQARRGRLHILSIMEKTISAPQSEISPFAPQVISARIDPEKIGLVIGPSGKNIKALSEKYDVQINIEEDGSVTVYGKDQKSAFNARDAILGMVEEPEVGKIYIGTVKRIMDFGAFIEIIPGREGLCHISRLAKGHVEKVSDILKEGDTIQVKLMEIDHLGRLNLAAIDSLDENGEARERPARSDSRSSDRPRDSRPSRRDFHRDR</sequence>
<dbReference type="Pfam" id="PF01138">
    <property type="entry name" value="RNase_PH"/>
    <property type="match status" value="2"/>
</dbReference>
<dbReference type="Gene3D" id="2.40.50.140">
    <property type="entry name" value="Nucleic acid-binding proteins"/>
    <property type="match status" value="1"/>
</dbReference>
<proteinExistence type="inferred from homology"/>
<dbReference type="InterPro" id="IPR012162">
    <property type="entry name" value="PNPase"/>
</dbReference>
<dbReference type="Gene3D" id="3.30.230.70">
    <property type="entry name" value="GHMP Kinase, N-terminal domain"/>
    <property type="match status" value="2"/>
</dbReference>
<dbReference type="CDD" id="cd11363">
    <property type="entry name" value="RNase_PH_PNPase_1"/>
    <property type="match status" value="1"/>
</dbReference>
<dbReference type="InterPro" id="IPR004088">
    <property type="entry name" value="KH_dom_type_1"/>
</dbReference>
<dbReference type="Pfam" id="PF03725">
    <property type="entry name" value="RNase_PH_C"/>
    <property type="match status" value="1"/>
</dbReference>
<keyword evidence="6 8" id="KW-0460">Magnesium</keyword>
<dbReference type="EC" id="2.7.7.8" evidence="8"/>
<evidence type="ECO:0000313" key="11">
    <source>
        <dbReference type="EMBL" id="SLM09852.1"/>
    </source>
</evidence>
<protein>
    <recommendedName>
        <fullName evidence="8">Polyribonucleotide nucleotidyltransferase</fullName>
        <ecNumber evidence="8">2.7.7.8</ecNumber>
    </recommendedName>
    <alternativeName>
        <fullName evidence="8">Polynucleotide phosphorylase</fullName>
        <shortName evidence="8">PNPase</shortName>
    </alternativeName>
</protein>
<dbReference type="SMART" id="SM00316">
    <property type="entry name" value="S1"/>
    <property type="match status" value="1"/>
</dbReference>
<dbReference type="SUPFAM" id="SSF50249">
    <property type="entry name" value="Nucleic acid-binding proteins"/>
    <property type="match status" value="1"/>
</dbReference>
<dbReference type="PROSITE" id="PS50126">
    <property type="entry name" value="S1"/>
    <property type="match status" value="1"/>
</dbReference>
<dbReference type="InterPro" id="IPR015847">
    <property type="entry name" value="ExoRNase_PH_dom2"/>
</dbReference>
<dbReference type="FunFam" id="3.30.230.70:FF:000001">
    <property type="entry name" value="Polyribonucleotide nucleotidyltransferase"/>
    <property type="match status" value="1"/>
</dbReference>
<comment type="cofactor">
    <cofactor evidence="8">
        <name>Mg(2+)</name>
        <dbReference type="ChEBI" id="CHEBI:18420"/>
    </cofactor>
</comment>
<dbReference type="Pfam" id="PF00575">
    <property type="entry name" value="S1"/>
    <property type="match status" value="1"/>
</dbReference>
<comment type="similarity">
    <text evidence="1 8">Belongs to the polyribonucleotide nucleotidyltransferase family.</text>
</comment>
<keyword evidence="3 8" id="KW-0808">Transferase</keyword>
<keyword evidence="5 8" id="KW-0479">Metal-binding</keyword>
<dbReference type="GO" id="GO:0006396">
    <property type="term" value="P:RNA processing"/>
    <property type="evidence" value="ECO:0007669"/>
    <property type="project" value="InterPro"/>
</dbReference>
<dbReference type="FunFam" id="3.30.230.70:FF:000002">
    <property type="entry name" value="Polyribonucleotide nucleotidyltransferase"/>
    <property type="match status" value="1"/>
</dbReference>
<dbReference type="GO" id="GO:0005829">
    <property type="term" value="C:cytosol"/>
    <property type="evidence" value="ECO:0007669"/>
    <property type="project" value="TreeGrafter"/>
</dbReference>
<evidence type="ECO:0000256" key="2">
    <source>
        <dbReference type="ARBA" id="ARBA00022490"/>
    </source>
</evidence>
<feature type="binding site" evidence="8">
    <location>
        <position position="484"/>
    </location>
    <ligand>
        <name>Mg(2+)</name>
        <dbReference type="ChEBI" id="CHEBI:18420"/>
    </ligand>
</feature>
<dbReference type="InterPro" id="IPR012340">
    <property type="entry name" value="NA-bd_OB-fold"/>
</dbReference>
<dbReference type="SUPFAM" id="SSF55666">
    <property type="entry name" value="Ribonuclease PH domain 2-like"/>
    <property type="match status" value="2"/>
</dbReference>
<feature type="compositionally biased region" description="Basic and acidic residues" evidence="9">
    <location>
        <begin position="695"/>
        <end position="726"/>
    </location>
</feature>
<evidence type="ECO:0000256" key="7">
    <source>
        <dbReference type="ARBA" id="ARBA00022884"/>
    </source>
</evidence>
<dbReference type="InterPro" id="IPR001247">
    <property type="entry name" value="ExoRNase_PH_dom1"/>
</dbReference>
<evidence type="ECO:0000256" key="5">
    <source>
        <dbReference type="ARBA" id="ARBA00022723"/>
    </source>
</evidence>
<dbReference type="PROSITE" id="PS50084">
    <property type="entry name" value="KH_TYPE_1"/>
    <property type="match status" value="1"/>
</dbReference>
<dbReference type="SUPFAM" id="SSF54211">
    <property type="entry name" value="Ribosomal protein S5 domain 2-like"/>
    <property type="match status" value="2"/>
</dbReference>
<dbReference type="FunFam" id="3.30.1370.10:FF:000001">
    <property type="entry name" value="Polyribonucleotide nucleotidyltransferase"/>
    <property type="match status" value="1"/>
</dbReference>
<organism evidence="11">
    <name type="scientific">uncultured spirochete</name>
    <dbReference type="NCBI Taxonomy" id="156406"/>
    <lineage>
        <taxon>Bacteria</taxon>
        <taxon>Pseudomonadati</taxon>
        <taxon>Spirochaetota</taxon>
        <taxon>Spirochaetia</taxon>
        <taxon>Spirochaetales</taxon>
        <taxon>environmental samples</taxon>
    </lineage>
</organism>
<dbReference type="GO" id="GO:0000175">
    <property type="term" value="F:3'-5'-RNA exonuclease activity"/>
    <property type="evidence" value="ECO:0007669"/>
    <property type="project" value="TreeGrafter"/>
</dbReference>
<dbReference type="AlphaFoldDB" id="A0A3P3XFH7"/>
<dbReference type="GO" id="GO:0000287">
    <property type="term" value="F:magnesium ion binding"/>
    <property type="evidence" value="ECO:0007669"/>
    <property type="project" value="UniProtKB-UniRule"/>
</dbReference>
<evidence type="ECO:0000256" key="6">
    <source>
        <dbReference type="ARBA" id="ARBA00022842"/>
    </source>
</evidence>
<dbReference type="CDD" id="cd04472">
    <property type="entry name" value="S1_PNPase"/>
    <property type="match status" value="1"/>
</dbReference>
<dbReference type="GO" id="GO:0006402">
    <property type="term" value="P:mRNA catabolic process"/>
    <property type="evidence" value="ECO:0007669"/>
    <property type="project" value="UniProtKB-UniRule"/>
</dbReference>
<dbReference type="InterPro" id="IPR036345">
    <property type="entry name" value="ExoRNase_PH_dom2_sf"/>
</dbReference>
<dbReference type="InterPro" id="IPR020568">
    <property type="entry name" value="Ribosomal_Su5_D2-typ_SF"/>
</dbReference>